<dbReference type="Gene3D" id="4.10.410.20">
    <property type="match status" value="1"/>
</dbReference>
<dbReference type="AlphaFoldDB" id="A0A2L0F110"/>
<gene>
    <name evidence="3" type="ORF">SOCE26_067210</name>
</gene>
<evidence type="ECO:0000256" key="1">
    <source>
        <dbReference type="ARBA" id="ARBA00023157"/>
    </source>
</evidence>
<dbReference type="InterPro" id="IPR001212">
    <property type="entry name" value="Somatomedin_B_dom"/>
</dbReference>
<sequence length="122" mass="13367">MEEDHYPEFGGMCRAGHERVRVDVSWTGNIACEFAGWVNPDNPADCRARIHVHTNAFWGGGECRATSFEGRSNLFRCAGRREGEDHCGGGGPLAPNGQPACFCDDACELNGDCCPDYHRVCE</sequence>
<organism evidence="3 4">
    <name type="scientific">Sorangium cellulosum</name>
    <name type="common">Polyangium cellulosum</name>
    <dbReference type="NCBI Taxonomy" id="56"/>
    <lineage>
        <taxon>Bacteria</taxon>
        <taxon>Pseudomonadati</taxon>
        <taxon>Myxococcota</taxon>
        <taxon>Polyangia</taxon>
        <taxon>Polyangiales</taxon>
        <taxon>Polyangiaceae</taxon>
        <taxon>Sorangium</taxon>
    </lineage>
</organism>
<dbReference type="EMBL" id="CP012673">
    <property type="protein sequence ID" value="AUX45240.1"/>
    <property type="molecule type" value="Genomic_DNA"/>
</dbReference>
<dbReference type="Proteomes" id="UP000238348">
    <property type="component" value="Chromosome"/>
</dbReference>
<evidence type="ECO:0000259" key="2">
    <source>
        <dbReference type="PROSITE" id="PS50958"/>
    </source>
</evidence>
<dbReference type="SUPFAM" id="SSF90188">
    <property type="entry name" value="Somatomedin B domain"/>
    <property type="match status" value="1"/>
</dbReference>
<dbReference type="InterPro" id="IPR036024">
    <property type="entry name" value="Somatomedin_B-like_dom_sf"/>
</dbReference>
<dbReference type="Pfam" id="PF01033">
    <property type="entry name" value="Somatomedin_B"/>
    <property type="match status" value="1"/>
</dbReference>
<dbReference type="PROSITE" id="PS00524">
    <property type="entry name" value="SMB_1"/>
    <property type="match status" value="1"/>
</dbReference>
<evidence type="ECO:0000313" key="4">
    <source>
        <dbReference type="Proteomes" id="UP000238348"/>
    </source>
</evidence>
<keyword evidence="1" id="KW-1015">Disulfide bond</keyword>
<accession>A0A2L0F110</accession>
<dbReference type="PROSITE" id="PS50958">
    <property type="entry name" value="SMB_2"/>
    <property type="match status" value="1"/>
</dbReference>
<feature type="domain" description="SMB" evidence="2">
    <location>
        <begin position="73"/>
        <end position="122"/>
    </location>
</feature>
<evidence type="ECO:0000313" key="3">
    <source>
        <dbReference type="EMBL" id="AUX45240.1"/>
    </source>
</evidence>
<protein>
    <recommendedName>
        <fullName evidence="2">SMB domain-containing protein</fullName>
    </recommendedName>
</protein>
<reference evidence="3 4" key="1">
    <citation type="submission" date="2015-09" db="EMBL/GenBank/DDBJ databases">
        <title>Sorangium comparison.</title>
        <authorList>
            <person name="Zaburannyi N."/>
            <person name="Bunk B."/>
            <person name="Overmann J."/>
            <person name="Mueller R."/>
        </authorList>
    </citation>
    <scope>NUCLEOTIDE SEQUENCE [LARGE SCALE GENOMIC DNA]</scope>
    <source>
        <strain evidence="3 4">So ce26</strain>
    </source>
</reference>
<proteinExistence type="predicted"/>
<name>A0A2L0F110_SORCE</name>